<dbReference type="Pfam" id="PF24722">
    <property type="entry name" value="DUF7674"/>
    <property type="match status" value="1"/>
</dbReference>
<evidence type="ECO:0000313" key="5">
    <source>
        <dbReference type="Proteomes" id="UP000548067"/>
    </source>
</evidence>
<dbReference type="Proteomes" id="UP000051682">
    <property type="component" value="Unassembled WGS sequence"/>
</dbReference>
<feature type="domain" description="DUF7674" evidence="1">
    <location>
        <begin position="8"/>
        <end position="114"/>
    </location>
</feature>
<dbReference type="InterPro" id="IPR056091">
    <property type="entry name" value="DUF7674"/>
</dbReference>
<reference evidence="3 5" key="2">
    <citation type="submission" date="2020-04" db="EMBL/GenBank/DDBJ databases">
        <title>Genome analysis and antimicrobial resistance characteristics of Chryseobacterium aquaticum isolated from farmed salmonids.</title>
        <authorList>
            <person name="Saticioglu I.B."/>
            <person name="Duman M."/>
            <person name="Altun S."/>
        </authorList>
    </citation>
    <scope>NUCLEOTIDE SEQUENCE [LARGE SCALE GENOMIC DNA]</scope>
    <source>
        <strain evidence="3 5">C-174</strain>
    </source>
</reference>
<dbReference type="EMBL" id="JABCJF010000001">
    <property type="protein sequence ID" value="NMR33001.1"/>
    <property type="molecule type" value="Genomic_DNA"/>
</dbReference>
<proteinExistence type="predicted"/>
<dbReference type="AlphaFoldDB" id="A0A0Q3P8S4"/>
<evidence type="ECO:0000313" key="4">
    <source>
        <dbReference type="Proteomes" id="UP000051682"/>
    </source>
</evidence>
<evidence type="ECO:0000313" key="2">
    <source>
        <dbReference type="EMBL" id="KQK25910.1"/>
    </source>
</evidence>
<dbReference type="EMBL" id="LLYZ01000005">
    <property type="protein sequence ID" value="KQK25910.1"/>
    <property type="molecule type" value="Genomic_DNA"/>
</dbReference>
<dbReference type="RefSeq" id="WP_056014876.1">
    <property type="nucleotide sequence ID" value="NZ_JABCJF010000001.1"/>
</dbReference>
<accession>A0A0Q3P8S4</accession>
<dbReference type="Proteomes" id="UP000548067">
    <property type="component" value="Unassembled WGS sequence"/>
</dbReference>
<sequence>MNHTDAVAEIIQTIPETKEDFKEFYKTNSPFMVINVFTRHIKKLIKENDQKILIKSILKMNTLYSKGDAALKNAIENIFVYSLDSFTFCCEPTYKKMIFNKMSPSLQENYFHQVYKSGI</sequence>
<organism evidence="2 4">
    <name type="scientific">Chryseobacterium aquaticum</name>
    <dbReference type="NCBI Taxonomy" id="452084"/>
    <lineage>
        <taxon>Bacteria</taxon>
        <taxon>Pseudomonadati</taxon>
        <taxon>Bacteroidota</taxon>
        <taxon>Flavobacteriia</taxon>
        <taxon>Flavobacteriales</taxon>
        <taxon>Weeksellaceae</taxon>
        <taxon>Chryseobacterium group</taxon>
        <taxon>Chryseobacterium</taxon>
    </lineage>
</organism>
<keyword evidence="4" id="KW-1185">Reference proteome</keyword>
<protein>
    <recommendedName>
        <fullName evidence="1">DUF7674 domain-containing protein</fullName>
    </recommendedName>
</protein>
<dbReference type="OrthoDB" id="707611at2"/>
<reference evidence="2 4" key="1">
    <citation type="submission" date="2015-10" db="EMBL/GenBank/DDBJ databases">
        <title>Chryseobacterium aquaticum genome.</title>
        <authorList>
            <person name="Newman J.D."/>
            <person name="Ferguson M.B."/>
            <person name="Miller J.R."/>
        </authorList>
    </citation>
    <scope>NUCLEOTIDE SEQUENCE [LARGE SCALE GENOMIC DNA]</scope>
    <source>
        <strain evidence="2 4">KCTC 12483</strain>
    </source>
</reference>
<name>A0A0Q3P8S4_9FLAO</name>
<gene>
    <name evidence="2" type="ORF">AR438_09985</name>
    <name evidence="3" type="ORF">HIO71_02135</name>
</gene>
<evidence type="ECO:0000313" key="3">
    <source>
        <dbReference type="EMBL" id="NMR33001.1"/>
    </source>
</evidence>
<evidence type="ECO:0000259" key="1">
    <source>
        <dbReference type="Pfam" id="PF24722"/>
    </source>
</evidence>
<comment type="caution">
    <text evidence="2">The sequence shown here is derived from an EMBL/GenBank/DDBJ whole genome shotgun (WGS) entry which is preliminary data.</text>
</comment>